<organism evidence="14 15">
    <name type="scientific">Leptospira fletcheri</name>
    <dbReference type="NCBI Taxonomy" id="2484981"/>
    <lineage>
        <taxon>Bacteria</taxon>
        <taxon>Pseudomonadati</taxon>
        <taxon>Spirochaetota</taxon>
        <taxon>Spirochaetia</taxon>
        <taxon>Leptospirales</taxon>
        <taxon>Leptospiraceae</taxon>
        <taxon>Leptospira</taxon>
    </lineage>
</organism>
<name>A0A4R9GEG3_9LEPT</name>
<dbReference type="InterPro" id="IPR008948">
    <property type="entry name" value="L-Aspartase-like"/>
</dbReference>
<reference evidence="14" key="1">
    <citation type="journal article" date="2019" name="PLoS Negl. Trop. Dis.">
        <title>Revisiting the worldwide diversity of Leptospira species in the environment.</title>
        <authorList>
            <person name="Vincent A.T."/>
            <person name="Schiettekatte O."/>
            <person name="Bourhy P."/>
            <person name="Veyrier F.J."/>
            <person name="Picardeau M."/>
        </authorList>
    </citation>
    <scope>NUCLEOTIDE SEQUENCE [LARGE SCALE GENOMIC DNA]</scope>
    <source>
        <strain evidence="14">SSW15</strain>
    </source>
</reference>
<comment type="similarity">
    <text evidence="3 12">Belongs to the lyase 1 family. Adenylosuccinate lyase subfamily.</text>
</comment>
<protein>
    <recommendedName>
        <fullName evidence="5 11">Adenylosuccinate lyase</fullName>
        <shortName evidence="12">ASL</shortName>
        <ecNumber evidence="4 11">4.3.2.2</ecNumber>
    </recommendedName>
    <alternativeName>
        <fullName evidence="9 12">Adenylosuccinase</fullName>
    </alternativeName>
</protein>
<comment type="pathway">
    <text evidence="1 12">Purine metabolism; IMP biosynthesis via de novo pathway; 5-amino-1-(5-phospho-D-ribosyl)imidazole-4-carboxamide from 5-amino-1-(5-phospho-D-ribosyl)imidazole-4-carboxylate: step 2/2.</text>
</comment>
<evidence type="ECO:0000256" key="1">
    <source>
        <dbReference type="ARBA" id="ARBA00004706"/>
    </source>
</evidence>
<sequence>MIDRYSNPEIAKIWELENKFEIWKEIEILATEARMKKGEVPKEDFEEIRSKAKFKVDEILEIESKVHHDVIAFLTNMNSYIGPAGRHVHYGLTSSDIGDTALCVQMVQAMDLILKKTEELILAIREKAIQFKDLPCIGRSHGIHAEPMTLGLKFALFYEEMKRNRDRLKAAKEEISVGKLSGAVGTYSNIEPDIEEYVCGKLGLKPDPIATQVVSRDRHAAYMSALGVTAASLDRFATEIRLLQKTEGREVEEPFAAGQKGSSAMPHKRNPVICERISGISRVIRSNVQTALQNVPLWHERDISHSSAERIVIPDSTIALEYILDKMLFVVRNLHVYPDAIARTLGITRGLIFSQKVLLHLIEKGGITREDAYVIVQGHAMEVWADPGKNLKDCLAADPKVQNALSKADLEEIFRIEPYLSKVGLIYKRLGLD</sequence>
<dbReference type="AlphaFoldDB" id="A0A4R9GEG3"/>
<dbReference type="FunFam" id="1.10.40.30:FF:000007">
    <property type="entry name" value="Adenylosuccinate lyase"/>
    <property type="match status" value="1"/>
</dbReference>
<dbReference type="Proteomes" id="UP000298458">
    <property type="component" value="Unassembled WGS sequence"/>
</dbReference>
<dbReference type="Gene3D" id="1.10.40.30">
    <property type="entry name" value="Fumarase/aspartase (C-terminal domain)"/>
    <property type="match status" value="1"/>
</dbReference>
<evidence type="ECO:0000259" key="13">
    <source>
        <dbReference type="SMART" id="SM00998"/>
    </source>
</evidence>
<evidence type="ECO:0000256" key="10">
    <source>
        <dbReference type="ARBA" id="ARBA00049115"/>
    </source>
</evidence>
<dbReference type="PRINTS" id="PR00149">
    <property type="entry name" value="FUMRATELYASE"/>
</dbReference>
<evidence type="ECO:0000256" key="4">
    <source>
        <dbReference type="ARBA" id="ARBA00012339"/>
    </source>
</evidence>
<dbReference type="PANTHER" id="PTHR43172:SF1">
    <property type="entry name" value="ADENYLOSUCCINATE LYASE"/>
    <property type="match status" value="1"/>
</dbReference>
<comment type="catalytic activity">
    <reaction evidence="8">
        <text>(2S)-2-[5-amino-1-(5-phospho-beta-D-ribosyl)imidazole-4-carboxamido]succinate = 5-amino-1-(5-phospho-beta-D-ribosyl)imidazole-4-carboxamide + fumarate</text>
        <dbReference type="Rhea" id="RHEA:23920"/>
        <dbReference type="ChEBI" id="CHEBI:29806"/>
        <dbReference type="ChEBI" id="CHEBI:58443"/>
        <dbReference type="ChEBI" id="CHEBI:58475"/>
        <dbReference type="EC" id="4.3.2.2"/>
    </reaction>
    <physiologicalReaction direction="left-to-right" evidence="8">
        <dbReference type="Rhea" id="RHEA:23921"/>
    </physiologicalReaction>
</comment>
<dbReference type="InterPro" id="IPR022761">
    <property type="entry name" value="Fumarate_lyase_N"/>
</dbReference>
<dbReference type="Gene3D" id="1.20.200.10">
    <property type="entry name" value="Fumarase/aspartase (Central domain)"/>
    <property type="match status" value="1"/>
</dbReference>
<accession>A0A4R9GEG3</accession>
<dbReference type="SUPFAM" id="SSF48557">
    <property type="entry name" value="L-aspartase-like"/>
    <property type="match status" value="1"/>
</dbReference>
<evidence type="ECO:0000256" key="12">
    <source>
        <dbReference type="RuleBase" id="RU361172"/>
    </source>
</evidence>
<comment type="pathway">
    <text evidence="2 12">Purine metabolism; AMP biosynthesis via de novo pathway; AMP from IMP: step 2/2.</text>
</comment>
<dbReference type="GO" id="GO:0044208">
    <property type="term" value="P:'de novo' AMP biosynthetic process"/>
    <property type="evidence" value="ECO:0007669"/>
    <property type="project" value="UniProtKB-UniPathway"/>
</dbReference>
<dbReference type="FunFam" id="1.10.275.10:FF:000006">
    <property type="entry name" value="Adenylosuccinate lyase"/>
    <property type="match status" value="1"/>
</dbReference>
<dbReference type="GO" id="GO:0004018">
    <property type="term" value="F:N6-(1,2-dicarboxyethyl)AMP AMP-lyase (fumarate-forming) activity"/>
    <property type="evidence" value="ECO:0007669"/>
    <property type="project" value="UniProtKB-UniRule"/>
</dbReference>
<dbReference type="InterPro" id="IPR019468">
    <property type="entry name" value="AdenyloSucc_lyase_C"/>
</dbReference>
<dbReference type="UniPathway" id="UPA00075">
    <property type="reaction ID" value="UER00336"/>
</dbReference>
<dbReference type="FunFam" id="1.20.200.10:FF:000008">
    <property type="entry name" value="Adenylosuccinate lyase"/>
    <property type="match status" value="1"/>
</dbReference>
<dbReference type="NCBIfam" id="TIGR00928">
    <property type="entry name" value="purB"/>
    <property type="match status" value="1"/>
</dbReference>
<dbReference type="Gene3D" id="1.10.275.10">
    <property type="entry name" value="Fumarase/aspartase (N-terminal domain)"/>
    <property type="match status" value="1"/>
</dbReference>
<evidence type="ECO:0000256" key="8">
    <source>
        <dbReference type="ARBA" id="ARBA00024477"/>
    </source>
</evidence>
<evidence type="ECO:0000256" key="3">
    <source>
        <dbReference type="ARBA" id="ARBA00008273"/>
    </source>
</evidence>
<evidence type="ECO:0000256" key="6">
    <source>
        <dbReference type="ARBA" id="ARBA00022755"/>
    </source>
</evidence>
<feature type="domain" description="Adenylosuccinate lyase C-terminal" evidence="13">
    <location>
        <begin position="349"/>
        <end position="431"/>
    </location>
</feature>
<gene>
    <name evidence="14" type="ORF">EHO60_10555</name>
</gene>
<comment type="catalytic activity">
    <reaction evidence="10">
        <text>N(6)-(1,2-dicarboxyethyl)-AMP = fumarate + AMP</text>
        <dbReference type="Rhea" id="RHEA:16853"/>
        <dbReference type="ChEBI" id="CHEBI:29806"/>
        <dbReference type="ChEBI" id="CHEBI:57567"/>
        <dbReference type="ChEBI" id="CHEBI:456215"/>
        <dbReference type="EC" id="4.3.2.2"/>
    </reaction>
    <physiologicalReaction direction="left-to-right" evidence="10">
        <dbReference type="Rhea" id="RHEA:16854"/>
    </physiologicalReaction>
</comment>
<dbReference type="CDD" id="cd01360">
    <property type="entry name" value="Adenylsuccinate_lyase_1"/>
    <property type="match status" value="1"/>
</dbReference>
<evidence type="ECO:0000313" key="15">
    <source>
        <dbReference type="Proteomes" id="UP000298458"/>
    </source>
</evidence>
<dbReference type="OrthoDB" id="9768878at2"/>
<dbReference type="SMART" id="SM00998">
    <property type="entry name" value="ADSL_C"/>
    <property type="match status" value="1"/>
</dbReference>
<evidence type="ECO:0000256" key="9">
    <source>
        <dbReference type="ARBA" id="ARBA00030717"/>
    </source>
</evidence>
<dbReference type="PANTHER" id="PTHR43172">
    <property type="entry name" value="ADENYLOSUCCINATE LYASE"/>
    <property type="match status" value="1"/>
</dbReference>
<dbReference type="GO" id="GO:0005829">
    <property type="term" value="C:cytosol"/>
    <property type="evidence" value="ECO:0007669"/>
    <property type="project" value="TreeGrafter"/>
</dbReference>
<evidence type="ECO:0000313" key="14">
    <source>
        <dbReference type="EMBL" id="TGK10270.1"/>
    </source>
</evidence>
<dbReference type="PROSITE" id="PS00163">
    <property type="entry name" value="FUMARATE_LYASES"/>
    <property type="match status" value="1"/>
</dbReference>
<evidence type="ECO:0000256" key="5">
    <source>
        <dbReference type="ARBA" id="ARBA00017058"/>
    </source>
</evidence>
<proteinExistence type="inferred from homology"/>
<evidence type="ECO:0000256" key="11">
    <source>
        <dbReference type="NCBIfam" id="TIGR00928"/>
    </source>
</evidence>
<evidence type="ECO:0000256" key="2">
    <source>
        <dbReference type="ARBA" id="ARBA00004734"/>
    </source>
</evidence>
<dbReference type="InterPro" id="IPR004769">
    <property type="entry name" value="Pur_lyase"/>
</dbReference>
<dbReference type="InterPro" id="IPR000362">
    <property type="entry name" value="Fumarate_lyase_fam"/>
</dbReference>
<evidence type="ECO:0000256" key="7">
    <source>
        <dbReference type="ARBA" id="ARBA00023239"/>
    </source>
</evidence>
<dbReference type="Pfam" id="PF00206">
    <property type="entry name" value="Lyase_1"/>
    <property type="match status" value="1"/>
</dbReference>
<keyword evidence="6 12" id="KW-0658">Purine biosynthesis</keyword>
<keyword evidence="7 12" id="KW-0456">Lyase</keyword>
<comment type="caution">
    <text evidence="14">The sequence shown here is derived from an EMBL/GenBank/DDBJ whole genome shotgun (WGS) entry which is preliminary data.</text>
</comment>
<dbReference type="InterPro" id="IPR020557">
    <property type="entry name" value="Fumarate_lyase_CS"/>
</dbReference>
<dbReference type="InterPro" id="IPR024083">
    <property type="entry name" value="Fumarase/histidase_N"/>
</dbReference>
<dbReference type="Pfam" id="PF10397">
    <property type="entry name" value="ADSL_C"/>
    <property type="match status" value="1"/>
</dbReference>
<dbReference type="RefSeq" id="WP_135768156.1">
    <property type="nucleotide sequence ID" value="NZ_RQET01000007.1"/>
</dbReference>
<dbReference type="EC" id="4.3.2.2" evidence="4 11"/>
<dbReference type="EMBL" id="RQET01000007">
    <property type="protein sequence ID" value="TGK10270.1"/>
    <property type="molecule type" value="Genomic_DNA"/>
</dbReference>
<dbReference type="GO" id="GO:0006189">
    <property type="term" value="P:'de novo' IMP biosynthetic process"/>
    <property type="evidence" value="ECO:0007669"/>
    <property type="project" value="UniProtKB-UniPathway"/>
</dbReference>
<dbReference type="UniPathway" id="UPA00074">
    <property type="reaction ID" value="UER00132"/>
</dbReference>
<keyword evidence="15" id="KW-1185">Reference proteome</keyword>
<dbReference type="GO" id="GO:0070626">
    <property type="term" value="F:(S)-2-(5-amino-1-(5-phospho-D-ribosyl)imidazole-4-carboxamido) succinate lyase (fumarate-forming) activity"/>
    <property type="evidence" value="ECO:0007669"/>
    <property type="project" value="TreeGrafter"/>
</dbReference>